<keyword evidence="9" id="KW-1133">Transmembrane helix</keyword>
<evidence type="ECO:0000313" key="10">
    <source>
        <dbReference type="EMBL" id="CAF9937724.1"/>
    </source>
</evidence>
<evidence type="ECO:0000256" key="3">
    <source>
        <dbReference type="ARBA" id="ARBA00022617"/>
    </source>
</evidence>
<organism evidence="10 11">
    <name type="scientific">Heterodermia speciosa</name>
    <dbReference type="NCBI Taxonomy" id="116794"/>
    <lineage>
        <taxon>Eukaryota</taxon>
        <taxon>Fungi</taxon>
        <taxon>Dikarya</taxon>
        <taxon>Ascomycota</taxon>
        <taxon>Pezizomycotina</taxon>
        <taxon>Lecanoromycetes</taxon>
        <taxon>OSLEUM clade</taxon>
        <taxon>Lecanoromycetidae</taxon>
        <taxon>Caliciales</taxon>
        <taxon>Physciaceae</taxon>
        <taxon>Heterodermia</taxon>
    </lineage>
</organism>
<dbReference type="Pfam" id="PF00067">
    <property type="entry name" value="p450"/>
    <property type="match status" value="1"/>
</dbReference>
<dbReference type="OrthoDB" id="10029320at2759"/>
<dbReference type="InterPro" id="IPR002401">
    <property type="entry name" value="Cyt_P450_E_grp-I"/>
</dbReference>
<dbReference type="AlphaFoldDB" id="A0A8H3GA93"/>
<feature type="transmembrane region" description="Helical" evidence="9">
    <location>
        <begin position="12"/>
        <end position="31"/>
    </location>
</feature>
<evidence type="ECO:0000256" key="4">
    <source>
        <dbReference type="ARBA" id="ARBA00022723"/>
    </source>
</evidence>
<sequence>MEIPTTGSVSLLFILLAVAVFGLVVGKFYIARKSIWERQKKGLPAKPVAPGHSFLFGHLLFFKKALDKLPPNAHYQNALGDIAREYFQHEGCYYIDMWPVSGVLFIVVSPHVANQIHANPNMSMQRPPLLPRFFQPIAGGPNMFDMREHEWRPWRAKFNKAFSAEHVLSLVPDMIDETLVYSETLQKHSKEDELFYLDLTTLRFTIDVIGKTILNAHLGAQRGYNALADCMLSQIRWHQANAETNPFEYFNLVRRAVHWWNGRQMDQYIDNELSKRLSESQADHEGKRQKAIIDLILQGYIAESQSSNPKSGFPVDKLDPSFRAFATSQIRLFVFAGHDSLSSTICYILHLLYTSPRALSRIRHEHDQVFGTDPSALASLLKAKPHLVNNLPYTTAVVKEALRLFPPGGCSRAGQPNVPLTSDSGKECPSANVAAVFTIHSEMQRSPVYWIRPDEFLPDRWLVKPEHELYPVKGAYRPFEIGPRNCVAQALAMTELKVVLACLVRRFDFSPAYEEFDSRNPSKLNRADGRTYRGERAYQIEEGAAHPADHYPCRVRIRKLV</sequence>
<dbReference type="PANTHER" id="PTHR24305:SF107">
    <property type="entry name" value="P450, PUTATIVE (EUROFUNG)-RELATED"/>
    <property type="match status" value="1"/>
</dbReference>
<dbReference type="InterPro" id="IPR001128">
    <property type="entry name" value="Cyt_P450"/>
</dbReference>
<dbReference type="CDD" id="cd11051">
    <property type="entry name" value="CYP59-like"/>
    <property type="match status" value="1"/>
</dbReference>
<evidence type="ECO:0000256" key="1">
    <source>
        <dbReference type="ARBA" id="ARBA00001971"/>
    </source>
</evidence>
<evidence type="ECO:0008006" key="12">
    <source>
        <dbReference type="Google" id="ProtNLM"/>
    </source>
</evidence>
<dbReference type="GO" id="GO:0020037">
    <property type="term" value="F:heme binding"/>
    <property type="evidence" value="ECO:0007669"/>
    <property type="project" value="InterPro"/>
</dbReference>
<evidence type="ECO:0000256" key="2">
    <source>
        <dbReference type="ARBA" id="ARBA00005179"/>
    </source>
</evidence>
<dbReference type="InterPro" id="IPR050121">
    <property type="entry name" value="Cytochrome_P450_monoxygenase"/>
</dbReference>
<dbReference type="GO" id="GO:0004497">
    <property type="term" value="F:monooxygenase activity"/>
    <property type="evidence" value="ECO:0007669"/>
    <property type="project" value="UniProtKB-KW"/>
</dbReference>
<keyword evidence="9" id="KW-0812">Transmembrane</keyword>
<dbReference type="GO" id="GO:0005506">
    <property type="term" value="F:iron ion binding"/>
    <property type="evidence" value="ECO:0007669"/>
    <property type="project" value="InterPro"/>
</dbReference>
<dbReference type="SUPFAM" id="SSF48264">
    <property type="entry name" value="Cytochrome P450"/>
    <property type="match status" value="1"/>
</dbReference>
<evidence type="ECO:0000256" key="9">
    <source>
        <dbReference type="SAM" id="Phobius"/>
    </source>
</evidence>
<keyword evidence="5" id="KW-0560">Oxidoreductase</keyword>
<dbReference type="GO" id="GO:0016705">
    <property type="term" value="F:oxidoreductase activity, acting on paired donors, with incorporation or reduction of molecular oxygen"/>
    <property type="evidence" value="ECO:0007669"/>
    <property type="project" value="InterPro"/>
</dbReference>
<keyword evidence="6 8" id="KW-0408">Iron</keyword>
<keyword evidence="11" id="KW-1185">Reference proteome</keyword>
<accession>A0A8H3GA93</accession>
<evidence type="ECO:0000256" key="6">
    <source>
        <dbReference type="ARBA" id="ARBA00023004"/>
    </source>
</evidence>
<proteinExistence type="predicted"/>
<keyword evidence="9" id="KW-0472">Membrane</keyword>
<dbReference type="PANTHER" id="PTHR24305">
    <property type="entry name" value="CYTOCHROME P450"/>
    <property type="match status" value="1"/>
</dbReference>
<evidence type="ECO:0000313" key="11">
    <source>
        <dbReference type="Proteomes" id="UP000664521"/>
    </source>
</evidence>
<keyword evidence="7" id="KW-0503">Monooxygenase</keyword>
<dbReference type="EMBL" id="CAJPDS010000104">
    <property type="protein sequence ID" value="CAF9937724.1"/>
    <property type="molecule type" value="Genomic_DNA"/>
</dbReference>
<dbReference type="PRINTS" id="PR00385">
    <property type="entry name" value="P450"/>
</dbReference>
<evidence type="ECO:0000256" key="5">
    <source>
        <dbReference type="ARBA" id="ARBA00023002"/>
    </source>
</evidence>
<keyword evidence="4 8" id="KW-0479">Metal-binding</keyword>
<name>A0A8H3GA93_9LECA</name>
<comment type="cofactor">
    <cofactor evidence="1 8">
        <name>heme</name>
        <dbReference type="ChEBI" id="CHEBI:30413"/>
    </cofactor>
</comment>
<reference evidence="10" key="1">
    <citation type="submission" date="2021-03" db="EMBL/GenBank/DDBJ databases">
        <authorList>
            <person name="Tagirdzhanova G."/>
        </authorList>
    </citation>
    <scope>NUCLEOTIDE SEQUENCE</scope>
</reference>
<dbReference type="InterPro" id="IPR036396">
    <property type="entry name" value="Cyt_P450_sf"/>
</dbReference>
<comment type="caution">
    <text evidence="10">The sequence shown here is derived from an EMBL/GenBank/DDBJ whole genome shotgun (WGS) entry which is preliminary data.</text>
</comment>
<dbReference type="Gene3D" id="1.10.630.10">
    <property type="entry name" value="Cytochrome P450"/>
    <property type="match status" value="1"/>
</dbReference>
<feature type="binding site" description="axial binding residue" evidence="8">
    <location>
        <position position="486"/>
    </location>
    <ligand>
        <name>heme</name>
        <dbReference type="ChEBI" id="CHEBI:30413"/>
    </ligand>
    <ligandPart>
        <name>Fe</name>
        <dbReference type="ChEBI" id="CHEBI:18248"/>
    </ligandPart>
</feature>
<evidence type="ECO:0000256" key="8">
    <source>
        <dbReference type="PIRSR" id="PIRSR602401-1"/>
    </source>
</evidence>
<keyword evidence="3 8" id="KW-0349">Heme</keyword>
<comment type="pathway">
    <text evidence="2">Secondary metabolite biosynthesis.</text>
</comment>
<protein>
    <recommendedName>
        <fullName evidence="12">Cytochrome P450</fullName>
    </recommendedName>
</protein>
<dbReference type="PRINTS" id="PR00463">
    <property type="entry name" value="EP450I"/>
</dbReference>
<evidence type="ECO:0000256" key="7">
    <source>
        <dbReference type="ARBA" id="ARBA00023033"/>
    </source>
</evidence>
<dbReference type="Proteomes" id="UP000664521">
    <property type="component" value="Unassembled WGS sequence"/>
</dbReference>
<gene>
    <name evidence="10" type="ORF">HETSPECPRED_000632</name>
</gene>